<dbReference type="PANTHER" id="PTHR30383:SF29">
    <property type="entry name" value="SGNH HYDROLASE-TYPE ESTERASE DOMAIN-CONTAINING PROTEIN"/>
    <property type="match status" value="1"/>
</dbReference>
<dbReference type="Pfam" id="PF14607">
    <property type="entry name" value="GxDLY"/>
    <property type="match status" value="1"/>
</dbReference>
<dbReference type="OrthoDB" id="5624617at2"/>
<dbReference type="Gene3D" id="2.60.120.260">
    <property type="entry name" value="Galactose-binding domain-like"/>
    <property type="match status" value="1"/>
</dbReference>
<keyword evidence="5" id="KW-1185">Reference proteome</keyword>
<feature type="chain" id="PRO_5015690852" evidence="1">
    <location>
        <begin position="21"/>
        <end position="364"/>
    </location>
</feature>
<dbReference type="GO" id="GO:0016788">
    <property type="term" value="F:hydrolase activity, acting on ester bonds"/>
    <property type="evidence" value="ECO:0007669"/>
    <property type="project" value="UniProtKB-ARBA"/>
</dbReference>
<feature type="domain" description="SGNH hydrolase-type esterase" evidence="2">
    <location>
        <begin position="178"/>
        <end position="353"/>
    </location>
</feature>
<dbReference type="PANTHER" id="PTHR30383">
    <property type="entry name" value="THIOESTERASE 1/PROTEASE 1/LYSOPHOSPHOLIPASE L1"/>
    <property type="match status" value="1"/>
</dbReference>
<evidence type="ECO:0000259" key="3">
    <source>
        <dbReference type="Pfam" id="PF14607"/>
    </source>
</evidence>
<dbReference type="AlphaFoldDB" id="A0A2T3HQK5"/>
<dbReference type="InterPro" id="IPR051532">
    <property type="entry name" value="Ester_Hydrolysis_Enzymes"/>
</dbReference>
<sequence length="364" mass="39851">MFRSIFAALFVLLFQLPARSQDMQIQAIQYTPAASLYVEGRFMPTKKPFQRVDTASYPLLPPAVKNLLTNSAGIAVTFKTNSSLVAAKWCVTKRKVGANMTAIAYKGLDLYIKNKGLWQYAGAVGPSGDCSEAILARNLGNQEKECLLYLPLYDEALSLEVGVLPGSKLEPLKDQFRKRVLIYGSSIVQGASASRPGMAYPARLSRMTGINFYNMGLSGNAKMEKAAADLVAGIQADAYVLDCVPNPSPEQITDRAAYLIRTLRERQPGKPIIVVQSIIREKGYFDSEIGAKIAAQNQAITTQVNALLKAGMKDLYLIKADGMLGSDHEGTVDGTHPNDLGFHRMLEILRPQILAILKKYPAFK</sequence>
<dbReference type="EMBL" id="PYLS01000001">
    <property type="protein sequence ID" value="PST84667.1"/>
    <property type="molecule type" value="Genomic_DNA"/>
</dbReference>
<name>A0A2T3HQK5_9SPHI</name>
<keyword evidence="1" id="KW-0732">Signal</keyword>
<feature type="domain" description="SGNH hydrolase-type esterase N-terminal" evidence="3">
    <location>
        <begin position="29"/>
        <end position="168"/>
    </location>
</feature>
<dbReference type="InterPro" id="IPR036514">
    <property type="entry name" value="SGNH_hydro_sf"/>
</dbReference>
<evidence type="ECO:0000313" key="4">
    <source>
        <dbReference type="EMBL" id="PST84667.1"/>
    </source>
</evidence>
<dbReference type="Proteomes" id="UP000240912">
    <property type="component" value="Unassembled WGS sequence"/>
</dbReference>
<protein>
    <submittedName>
        <fullName evidence="4">Hydrolase</fullName>
    </submittedName>
</protein>
<keyword evidence="4" id="KW-0378">Hydrolase</keyword>
<evidence type="ECO:0000259" key="2">
    <source>
        <dbReference type="Pfam" id="PF14606"/>
    </source>
</evidence>
<feature type="signal peptide" evidence="1">
    <location>
        <begin position="1"/>
        <end position="20"/>
    </location>
</feature>
<reference evidence="4 5" key="1">
    <citation type="submission" date="2018-03" db="EMBL/GenBank/DDBJ databases">
        <authorList>
            <person name="Keele B.F."/>
        </authorList>
    </citation>
    <scope>NUCLEOTIDE SEQUENCE [LARGE SCALE GENOMIC DNA]</scope>
    <source>
        <strain evidence="4 5">YL28-9</strain>
    </source>
</reference>
<organism evidence="4 5">
    <name type="scientific">Pedobacter yulinensis</name>
    <dbReference type="NCBI Taxonomy" id="2126353"/>
    <lineage>
        <taxon>Bacteria</taxon>
        <taxon>Pseudomonadati</taxon>
        <taxon>Bacteroidota</taxon>
        <taxon>Sphingobacteriia</taxon>
        <taxon>Sphingobacteriales</taxon>
        <taxon>Sphingobacteriaceae</taxon>
        <taxon>Pedobacter</taxon>
    </lineage>
</organism>
<dbReference type="InterPro" id="IPR013830">
    <property type="entry name" value="SGNH_hydro"/>
</dbReference>
<gene>
    <name evidence="4" type="ORF">C7T94_00600</name>
</gene>
<proteinExistence type="predicted"/>
<dbReference type="InterPro" id="IPR032740">
    <property type="entry name" value="GxDLY"/>
</dbReference>
<evidence type="ECO:0000313" key="5">
    <source>
        <dbReference type="Proteomes" id="UP000240912"/>
    </source>
</evidence>
<dbReference type="Gene3D" id="3.40.50.1110">
    <property type="entry name" value="SGNH hydrolase"/>
    <property type="match status" value="1"/>
</dbReference>
<accession>A0A2T3HQK5</accession>
<dbReference type="SUPFAM" id="SSF52266">
    <property type="entry name" value="SGNH hydrolase"/>
    <property type="match status" value="1"/>
</dbReference>
<evidence type="ECO:0000256" key="1">
    <source>
        <dbReference type="SAM" id="SignalP"/>
    </source>
</evidence>
<comment type="caution">
    <text evidence="4">The sequence shown here is derived from an EMBL/GenBank/DDBJ whole genome shotgun (WGS) entry which is preliminary data.</text>
</comment>
<dbReference type="Pfam" id="PF14606">
    <property type="entry name" value="Lipase_GDSL_3"/>
    <property type="match status" value="1"/>
</dbReference>